<gene>
    <name evidence="11" type="primary">polC</name>
    <name evidence="14" type="ORF">DO83_00130</name>
    <name evidence="15" type="ORF">G5A72_07300</name>
</gene>
<organism evidence="14 16">
    <name type="scientific">Anaerostipes hadrus</name>
    <dbReference type="NCBI Taxonomy" id="649756"/>
    <lineage>
        <taxon>Bacteria</taxon>
        <taxon>Bacillati</taxon>
        <taxon>Bacillota</taxon>
        <taxon>Clostridia</taxon>
        <taxon>Lachnospirales</taxon>
        <taxon>Lachnospiraceae</taxon>
        <taxon>Anaerostipes</taxon>
    </lineage>
</organism>
<dbReference type="InterPro" id="IPR004805">
    <property type="entry name" value="DnaE2/DnaE/PolC"/>
</dbReference>
<dbReference type="Gene3D" id="3.20.20.140">
    <property type="entry name" value="Metal-dependent hydrolases"/>
    <property type="match status" value="2"/>
</dbReference>
<dbReference type="SUPFAM" id="SSF53098">
    <property type="entry name" value="Ribonuclease H-like"/>
    <property type="match status" value="1"/>
</dbReference>
<keyword evidence="2 11" id="KW-0963">Cytoplasm</keyword>
<dbReference type="PANTHER" id="PTHR32294">
    <property type="entry name" value="DNA POLYMERASE III SUBUNIT ALPHA"/>
    <property type="match status" value="1"/>
</dbReference>
<reference evidence="14 16" key="1">
    <citation type="journal article" date="2016" name="Sci. Rep.">
        <title>Accelerated dysbiosis of gut microbiota during aggravation of DSS-induced colitis by a butyrate-producing bacterium.</title>
        <authorList>
            <person name="Zhang Q."/>
            <person name="Wu Y."/>
            <person name="Wang J."/>
            <person name="Wu G."/>
            <person name="Long W."/>
            <person name="Xue Z."/>
            <person name="Wang L."/>
            <person name="Zhang X."/>
            <person name="Pang X."/>
            <person name="Zhao Y."/>
            <person name="Zhao L."/>
            <person name="Zhang C."/>
        </authorList>
    </citation>
    <scope>NUCLEOTIDE SEQUENCE [LARGE SCALE GENOMIC DNA]</scope>
    <source>
        <strain evidence="14 16">BPB5</strain>
    </source>
</reference>
<keyword evidence="9 11" id="KW-0239">DNA-directed DNA polymerase</keyword>
<dbReference type="OrthoDB" id="9804290at2"/>
<evidence type="ECO:0000256" key="3">
    <source>
        <dbReference type="ARBA" id="ARBA00022679"/>
    </source>
</evidence>
<dbReference type="EC" id="2.7.7.7" evidence="11"/>
<dbReference type="Gene3D" id="1.10.150.870">
    <property type="match status" value="1"/>
</dbReference>
<keyword evidence="4 11" id="KW-0548">Nucleotidyltransferase</keyword>
<keyword evidence="7 11" id="KW-0378">Hydrolase</keyword>
<dbReference type="NCBIfam" id="TIGR00573">
    <property type="entry name" value="dnaq"/>
    <property type="match status" value="1"/>
</dbReference>
<protein>
    <recommendedName>
        <fullName evidence="11">DNA polymerase III PolC-type</fullName>
        <shortName evidence="11">PolIII</shortName>
        <ecNumber evidence="11">2.7.7.7</ecNumber>
    </recommendedName>
</protein>
<dbReference type="Proteomes" id="UP000188159">
    <property type="component" value="Chromosome"/>
</dbReference>
<keyword evidence="17" id="KW-1185">Reference proteome</keyword>
<dbReference type="Gene3D" id="1.10.150.700">
    <property type="entry name" value="PolC, middle finger domain"/>
    <property type="match status" value="1"/>
</dbReference>
<evidence type="ECO:0000256" key="1">
    <source>
        <dbReference type="ARBA" id="ARBA00003452"/>
    </source>
</evidence>
<dbReference type="Gene3D" id="1.20.5.140">
    <property type="match status" value="1"/>
</dbReference>
<dbReference type="Pfam" id="PF14579">
    <property type="entry name" value="HHH_6"/>
    <property type="match status" value="1"/>
</dbReference>
<evidence type="ECO:0000256" key="7">
    <source>
        <dbReference type="ARBA" id="ARBA00022801"/>
    </source>
</evidence>
<evidence type="ECO:0000256" key="9">
    <source>
        <dbReference type="ARBA" id="ARBA00022932"/>
    </source>
</evidence>
<dbReference type="InterPro" id="IPR028112">
    <property type="entry name" value="DNA_PolC-type_N_I"/>
</dbReference>
<evidence type="ECO:0000256" key="8">
    <source>
        <dbReference type="ARBA" id="ARBA00022839"/>
    </source>
</evidence>
<dbReference type="EMBL" id="JAAITB010000013">
    <property type="protein sequence ID" value="NSJ79389.1"/>
    <property type="molecule type" value="Genomic_DNA"/>
</dbReference>
<feature type="domain" description="Polymerase/histidinol phosphatase N-terminal" evidence="13">
    <location>
        <begin position="356"/>
        <end position="429"/>
    </location>
</feature>
<evidence type="ECO:0000256" key="4">
    <source>
        <dbReference type="ARBA" id="ARBA00022695"/>
    </source>
</evidence>
<evidence type="ECO:0000313" key="17">
    <source>
        <dbReference type="Proteomes" id="UP001644750"/>
    </source>
</evidence>
<dbReference type="GO" id="GO:0005737">
    <property type="term" value="C:cytoplasm"/>
    <property type="evidence" value="ECO:0007669"/>
    <property type="project" value="UniProtKB-SubCell"/>
</dbReference>
<dbReference type="Pfam" id="PF17657">
    <property type="entry name" value="DNA_pol3_finger"/>
    <property type="match status" value="1"/>
</dbReference>
<accession>A0A1Q2C3L9</accession>
<keyword evidence="8 11" id="KW-0269">Exonuclease</keyword>
<dbReference type="GO" id="GO:0008408">
    <property type="term" value="F:3'-5' exonuclease activity"/>
    <property type="evidence" value="ECO:0007669"/>
    <property type="project" value="UniProtKB-UniRule"/>
</dbReference>
<dbReference type="InterPro" id="IPR011708">
    <property type="entry name" value="DNA_pol3_alpha_NTPase_dom"/>
</dbReference>
<evidence type="ECO:0000313" key="14">
    <source>
        <dbReference type="EMBL" id="AQP38189.1"/>
    </source>
</evidence>
<dbReference type="InterPro" id="IPR006054">
    <property type="entry name" value="DnaQ"/>
</dbReference>
<evidence type="ECO:0000259" key="12">
    <source>
        <dbReference type="SMART" id="SM00479"/>
    </source>
</evidence>
<dbReference type="InterPro" id="IPR004013">
    <property type="entry name" value="PHP_dom"/>
</dbReference>
<proteinExistence type="inferred from homology"/>
<comment type="subcellular location">
    <subcellularLocation>
        <location evidence="11">Cytoplasm</location>
    </subcellularLocation>
</comment>
<dbReference type="CDD" id="cd06127">
    <property type="entry name" value="DEDDh"/>
    <property type="match status" value="1"/>
</dbReference>
<dbReference type="GO" id="GO:0003887">
    <property type="term" value="F:DNA-directed DNA polymerase activity"/>
    <property type="evidence" value="ECO:0007669"/>
    <property type="project" value="UniProtKB-UniRule"/>
</dbReference>
<evidence type="ECO:0000256" key="5">
    <source>
        <dbReference type="ARBA" id="ARBA00022705"/>
    </source>
</evidence>
<dbReference type="InterPro" id="IPR036397">
    <property type="entry name" value="RNaseH_sf"/>
</dbReference>
<dbReference type="InterPro" id="IPR003141">
    <property type="entry name" value="Pol/His_phosphatase_N"/>
</dbReference>
<sequence length="1473" mass="168241">MNKMEVTTKPFFSVFPDLKVSDDVRSLFEDANIREITLKKKENTLKISFQCDHLISRVDTWRMERTIREQLFSKRFVKIRFQESYHLSEQYNLKYLMEHYMKSFLFELKGKGEVIFNVVRKGDYRIEDDVITFYFEDTFVNRNKAPEIKEFFEMILKERFSIDAKVGFDFSKTIDRSLKMESDYRLQQEIHTIVEHADIVEKEQKEEKKARKKAAATKKEHMFKKKPKYSDDPTLLYGRNCDGELMEIKDIYDEIGEVVIHGQITFLETREIRNEKTIIIFHITDFTDTISCKVFVRNEQLPDILDGLKKGGFYRIKAVAMYDKFDHEISLGSVAGIKAITDFREKRQDTSMEKRVELHLHTVMSDNDSVVQIKDIVNRAYEWGHPAVAITDHGVLQGFPIARHAYEDLRLKEDDPFKIIYGVEGYFVDDLGDLIIDSKGQSLMDSYVVFDIETTGFNSVNDRIIEIGAVRVVEGEIKETFSEFVNPERPIPYKITQLTTITDDMVKDAGTIEEILPQFLKFCEGSVLVAHNAGFDTGFIRENAKRLNLPYDHTVVDTLGLARCLMGHLGKFTLDNICKHLNIILETHHRAVDDATATGKIFVEFISMLKEKDITDLDQVNEFANDNVDLIKKGRMYHGIILVKNNTGRVNLNRLVSESHLNYFNRRPRMPKSLINKYRDGLIIGSACEAGELYQALLDERSDETIANIVSFYDYLEIQPVGNNEFMIGSERVENVNSIEDIQKFNQKIVDLGEQFHKPVVATCDVHFLNPDDAIYRSILLAGKGFKDADQQAPLYFRTTQEMLDEFAYLGSEKAKEVVITNTNKINDMIENISPIHPDKCPPVIPDSDKTLREICYNRAHEIYGDDLPERVTSRLEKELNSIIGNGYAVMYIIAQKLVWDSNDHGYLVGSRGSVGSSFAATMSGITEVNPLPAHYICPECHFVDFDSEQVQKYAKMGMSGFDMPDAYCPKCGAKMTKEGQDIPFETFLGFKGNKEPDIDLNFSGEYQGKAHAYVEVIFGKGKAFRAGTIGTLAEKTAYGYVLKYLEERGISKRRCEIERLALGCTGVKRTTGQHPGGIIVVPHDKEIYDFTAVQHPANDMNTPIITTHFEYHSIDQNLLKLDILGHDDPSMIRRMEDITGIDAQTIPMDDKGVMGLFHGTETLGITPEDIDGTPLGSLGVPEFGTDFVIQMLQDTHPQSFSDLVRISGLSHGTDVWLGNAQTLIENGDAVISTAICCRDDIMVYLINQGLEQEASFKIMEGVRKGKGLTDEQEQMMRDHNVPDWYIWSCKQIKYMFPKAHAAAYVMMAWRIAWYKVYHPLAYYAAYFSIRAKAFSYEDMCLGKERLDEKMSIIKNTPKHEVKNADLDLLREMKIADEMYARGYEFWPLDIYKAKAKDFQVIDGKIMPALTSIDGMGEKAAQQVEEAAKGEPFTSLENFRNRTKAPQACIEKMKELGIMGDLSDTDQLSFDFL</sequence>
<dbReference type="Pfam" id="PF00929">
    <property type="entry name" value="RNase_T"/>
    <property type="match status" value="1"/>
</dbReference>
<evidence type="ECO:0000313" key="15">
    <source>
        <dbReference type="EMBL" id="NSJ79389.1"/>
    </source>
</evidence>
<name>A0A1Q2C3L9_ANAHA</name>
<dbReference type="CDD" id="cd04484">
    <property type="entry name" value="polC_OBF"/>
    <property type="match status" value="1"/>
</dbReference>
<dbReference type="Gene3D" id="3.30.420.10">
    <property type="entry name" value="Ribonuclease H-like superfamily/Ribonuclease H"/>
    <property type="match status" value="1"/>
</dbReference>
<comment type="similarity">
    <text evidence="11">Belongs to the DNA polymerase type-C family. PolC subfamily.</text>
</comment>
<dbReference type="InterPro" id="IPR012337">
    <property type="entry name" value="RNaseH-like_sf"/>
</dbReference>
<dbReference type="Pfam" id="PF02811">
    <property type="entry name" value="PHP"/>
    <property type="match status" value="1"/>
</dbReference>
<dbReference type="GO" id="GO:0006261">
    <property type="term" value="P:DNA-templated DNA replication"/>
    <property type="evidence" value="ECO:0007669"/>
    <property type="project" value="UniProtKB-UniRule"/>
</dbReference>
<dbReference type="Gene3D" id="2.40.50.140">
    <property type="entry name" value="Nucleic acid-binding proteins"/>
    <property type="match status" value="1"/>
</dbReference>
<dbReference type="InterPro" id="IPR012340">
    <property type="entry name" value="NA-bd_OB-fold"/>
</dbReference>
<dbReference type="EMBL" id="CP012098">
    <property type="protein sequence ID" value="AQP38189.1"/>
    <property type="molecule type" value="Genomic_DNA"/>
</dbReference>
<reference evidence="15" key="3">
    <citation type="submission" date="2020-02" db="EMBL/GenBank/DDBJ databases">
        <authorList>
            <person name="Littmann E."/>
            <person name="Sorbara M."/>
        </authorList>
    </citation>
    <scope>NUCLEOTIDE SEQUENCE</scope>
    <source>
        <strain evidence="15">MSK.14.57</strain>
    </source>
</reference>
<dbReference type="InterPro" id="IPR013520">
    <property type="entry name" value="Ribonucl_H"/>
</dbReference>
<reference evidence="15 17" key="2">
    <citation type="journal article" date="2020" name="Cell Host Microbe">
        <title>Functional and Genomic Variation between Human-Derived Isolates of Lachnospiraceae Reveals Inter- and Intra-Species Diversity.</title>
        <authorList>
            <person name="Sorbara M.T."/>
            <person name="Littmann E.R."/>
            <person name="Fontana E."/>
            <person name="Moody T.U."/>
            <person name="Kohout C.E."/>
            <person name="Gjonbalaj M."/>
            <person name="Eaton V."/>
            <person name="Seok R."/>
            <person name="Leiner I.M."/>
            <person name="Pamer E.G."/>
        </authorList>
    </citation>
    <scope>NUCLEOTIDE SEQUENCE [LARGE SCALE GENOMIC DNA]</scope>
    <source>
        <strain evidence="15 17">MSK.14.57</strain>
    </source>
</reference>
<dbReference type="Pfam" id="PF07733">
    <property type="entry name" value="DNA_pol3_alpha"/>
    <property type="match status" value="2"/>
</dbReference>
<keyword evidence="3 11" id="KW-0808">Transferase</keyword>
<dbReference type="Gene3D" id="3.30.1900.20">
    <property type="match status" value="2"/>
</dbReference>
<keyword evidence="6 11" id="KW-0540">Nuclease</keyword>
<evidence type="ECO:0000256" key="6">
    <source>
        <dbReference type="ARBA" id="ARBA00022722"/>
    </source>
</evidence>
<evidence type="ECO:0000256" key="11">
    <source>
        <dbReference type="HAMAP-Rule" id="MF_00356"/>
    </source>
</evidence>
<dbReference type="Proteomes" id="UP001644750">
    <property type="component" value="Unassembled WGS sequence"/>
</dbReference>
<dbReference type="NCBIfam" id="TIGR01405">
    <property type="entry name" value="polC_Gram_pos"/>
    <property type="match status" value="1"/>
</dbReference>
<evidence type="ECO:0000256" key="2">
    <source>
        <dbReference type="ARBA" id="ARBA00022490"/>
    </source>
</evidence>
<evidence type="ECO:0000259" key="13">
    <source>
        <dbReference type="SMART" id="SM00481"/>
    </source>
</evidence>
<dbReference type="FunFam" id="3.30.420.10:FF:000045">
    <property type="entry name" value="3'-5' exonuclease DinG"/>
    <property type="match status" value="1"/>
</dbReference>
<dbReference type="SUPFAM" id="SSF160975">
    <property type="entry name" value="AF1531-like"/>
    <property type="match status" value="1"/>
</dbReference>
<dbReference type="SMART" id="SM00479">
    <property type="entry name" value="EXOIII"/>
    <property type="match status" value="1"/>
</dbReference>
<dbReference type="Gene3D" id="6.10.140.1510">
    <property type="match status" value="1"/>
</dbReference>
<dbReference type="InterPro" id="IPR006308">
    <property type="entry name" value="Pol_III_a_PolC-type_gram_pos"/>
</dbReference>
<evidence type="ECO:0000313" key="16">
    <source>
        <dbReference type="Proteomes" id="UP000188159"/>
    </source>
</evidence>
<dbReference type="GO" id="GO:0003677">
    <property type="term" value="F:DNA binding"/>
    <property type="evidence" value="ECO:0007669"/>
    <property type="project" value="UniProtKB-UniRule"/>
</dbReference>
<dbReference type="InterPro" id="IPR040982">
    <property type="entry name" value="DNA_pol3_finger"/>
</dbReference>
<dbReference type="InterPro" id="IPR044923">
    <property type="entry name" value="PolC_middle_finger_sf"/>
</dbReference>
<dbReference type="Pfam" id="PF14480">
    <property type="entry name" value="DNA_pol3_a_NI"/>
    <property type="match status" value="1"/>
</dbReference>
<dbReference type="CDD" id="cd07435">
    <property type="entry name" value="PHP_PolIIIA_POLC"/>
    <property type="match status" value="1"/>
</dbReference>
<comment type="function">
    <text evidence="1 11">Required for replicative DNA synthesis. This DNA polymerase also exhibits 3' to 5' exonuclease activity.</text>
</comment>
<evidence type="ECO:0000256" key="10">
    <source>
        <dbReference type="ARBA" id="ARBA00049244"/>
    </source>
</evidence>
<dbReference type="SMART" id="SM00481">
    <property type="entry name" value="POLIIIAc"/>
    <property type="match status" value="1"/>
</dbReference>
<dbReference type="PANTHER" id="PTHR32294:SF5">
    <property type="entry name" value="DNA POLYMERASE III POLC-TYPE"/>
    <property type="match status" value="1"/>
</dbReference>
<comment type="catalytic activity">
    <reaction evidence="10 11">
        <text>DNA(n) + a 2'-deoxyribonucleoside 5'-triphosphate = DNA(n+1) + diphosphate</text>
        <dbReference type="Rhea" id="RHEA:22508"/>
        <dbReference type="Rhea" id="RHEA-COMP:17339"/>
        <dbReference type="Rhea" id="RHEA-COMP:17340"/>
        <dbReference type="ChEBI" id="CHEBI:33019"/>
        <dbReference type="ChEBI" id="CHEBI:61560"/>
        <dbReference type="ChEBI" id="CHEBI:173112"/>
        <dbReference type="EC" id="2.7.7.7"/>
    </reaction>
</comment>
<feature type="domain" description="Exonuclease" evidence="12">
    <location>
        <begin position="446"/>
        <end position="611"/>
    </location>
</feature>
<dbReference type="NCBIfam" id="NF001688">
    <property type="entry name" value="PRK00448.1"/>
    <property type="match status" value="1"/>
</dbReference>
<keyword evidence="5 11" id="KW-0235">DNA replication</keyword>
<dbReference type="HAMAP" id="MF_00356">
    <property type="entry name" value="DNApol_PolC"/>
    <property type="match status" value="1"/>
</dbReference>
<dbReference type="InterPro" id="IPR029460">
    <property type="entry name" value="DNAPol_HHH"/>
</dbReference>